<dbReference type="AlphaFoldDB" id="A0A0H2ZWS5"/>
<gene>
    <name evidence="2" type="ordered locus">MAV_1983</name>
</gene>
<evidence type="ECO:0000313" key="2">
    <source>
        <dbReference type="EMBL" id="ABK66113.1"/>
    </source>
</evidence>
<accession>A0A0H2ZWS5</accession>
<dbReference type="HOGENOM" id="CLU_221393_0_0_11"/>
<organism evidence="2 3">
    <name type="scientific">Mycobacterium avium (strain 104)</name>
    <dbReference type="NCBI Taxonomy" id="243243"/>
    <lineage>
        <taxon>Bacteria</taxon>
        <taxon>Bacillati</taxon>
        <taxon>Actinomycetota</taxon>
        <taxon>Actinomycetes</taxon>
        <taxon>Mycobacteriales</taxon>
        <taxon>Mycobacteriaceae</taxon>
        <taxon>Mycobacterium</taxon>
        <taxon>Mycobacterium avium complex (MAC)</taxon>
    </lineage>
</organism>
<dbReference type="KEGG" id="mav:MAV_1983"/>
<dbReference type="Proteomes" id="UP000001574">
    <property type="component" value="Chromosome"/>
</dbReference>
<keyword evidence="1" id="KW-0812">Transmembrane</keyword>
<name>A0A0H2ZWS5_MYCA1</name>
<evidence type="ECO:0000256" key="1">
    <source>
        <dbReference type="SAM" id="Phobius"/>
    </source>
</evidence>
<proteinExistence type="predicted"/>
<dbReference type="EMBL" id="CP000479">
    <property type="protein sequence ID" value="ABK66113.1"/>
    <property type="molecule type" value="Genomic_DNA"/>
</dbReference>
<keyword evidence="1" id="KW-1133">Transmembrane helix</keyword>
<reference evidence="2 3" key="1">
    <citation type="submission" date="2006-10" db="EMBL/GenBank/DDBJ databases">
        <authorList>
            <person name="Fleischmann R.D."/>
            <person name="Dodson R.J."/>
            <person name="Haft D.H."/>
            <person name="Merkel J.S."/>
            <person name="Nelson W.C."/>
            <person name="Fraser C.M."/>
        </authorList>
    </citation>
    <scope>NUCLEOTIDE SEQUENCE [LARGE SCALE GENOMIC DNA]</scope>
    <source>
        <strain evidence="2 3">104</strain>
    </source>
</reference>
<keyword evidence="1" id="KW-0472">Membrane</keyword>
<feature type="transmembrane region" description="Helical" evidence="1">
    <location>
        <begin position="6"/>
        <end position="27"/>
    </location>
</feature>
<evidence type="ECO:0000313" key="3">
    <source>
        <dbReference type="Proteomes" id="UP000001574"/>
    </source>
</evidence>
<sequence length="30" mass="3327">MIFDLIDPLAMIVLLTAVVFLMVAVAYGRM</sequence>
<protein>
    <submittedName>
        <fullName evidence="2">Uncharacterized protein</fullName>
    </submittedName>
</protein>